<feature type="domain" description="Resolvase/invertase-type recombinase catalytic" evidence="2">
    <location>
        <begin position="12"/>
        <end position="160"/>
    </location>
</feature>
<dbReference type="PROSITE" id="PS51736">
    <property type="entry name" value="RECOMBINASES_3"/>
    <property type="match status" value="1"/>
</dbReference>
<feature type="coiled-coil region" evidence="1">
    <location>
        <begin position="363"/>
        <end position="424"/>
    </location>
</feature>
<dbReference type="InterPro" id="IPR036162">
    <property type="entry name" value="Resolvase-like_N_sf"/>
</dbReference>
<dbReference type="Pfam" id="PF07508">
    <property type="entry name" value="Recombinase"/>
    <property type="match status" value="1"/>
</dbReference>
<dbReference type="SUPFAM" id="SSF53041">
    <property type="entry name" value="Resolvase-like"/>
    <property type="match status" value="1"/>
</dbReference>
<dbReference type="CDD" id="cd00338">
    <property type="entry name" value="Ser_Recombinase"/>
    <property type="match status" value="1"/>
</dbReference>
<evidence type="ECO:0000259" key="3">
    <source>
        <dbReference type="PROSITE" id="PS51737"/>
    </source>
</evidence>
<dbReference type="GO" id="GO:0003677">
    <property type="term" value="F:DNA binding"/>
    <property type="evidence" value="ECO:0007669"/>
    <property type="project" value="InterPro"/>
</dbReference>
<evidence type="ECO:0000313" key="4">
    <source>
        <dbReference type="EMBL" id="DAF47142.1"/>
    </source>
</evidence>
<feature type="domain" description="Recombinase" evidence="3">
    <location>
        <begin position="163"/>
        <end position="269"/>
    </location>
</feature>
<protein>
    <submittedName>
        <fullName evidence="4">Integrase</fullName>
    </submittedName>
</protein>
<dbReference type="SMART" id="SM00857">
    <property type="entry name" value="Resolvase"/>
    <property type="match status" value="1"/>
</dbReference>
<evidence type="ECO:0000256" key="1">
    <source>
        <dbReference type="SAM" id="Coils"/>
    </source>
</evidence>
<dbReference type="GO" id="GO:0000150">
    <property type="term" value="F:DNA strand exchange activity"/>
    <property type="evidence" value="ECO:0007669"/>
    <property type="project" value="InterPro"/>
</dbReference>
<dbReference type="EMBL" id="BK032551">
    <property type="protein sequence ID" value="DAF47142.1"/>
    <property type="molecule type" value="Genomic_DNA"/>
</dbReference>
<sequence length="533" mass="60663">MARKKNIAAGQNAVIYARYSSHNQREVSIEQQVRECMKHAAELGLHVVGTYEDRAISGKTDKRPNFQRMMRDAEKGKFQAVVAWKSNRIGRNMLQAMVNEAKLEDCGVKVFYAEEDFDDTAAGRFALRNMMNVNQFYSENMAEDITRGLYDNASKCMANGRQPLGYKRGEDGRVVLDEANAAVVREIFTRVAAGDLFVDIARDLNAQGIKTSKGANWNKGSFQSICQNERYRGIYIYGDVRVVDGIPRIVSDDLWYRVQEAMRMKKNPVGTRHRVGAEDYLLTGKLRCGHCGSYMTGVSGTSRNGELHYYYTCQKRRTEHACDKKNIRRDVIEPAVAQAIKMYCLTDDVIEWMADRTVEYWEKHDNDLQIEALEQQLEENKKATSNMLKAIEMGIITEATRTRMVELETEQSRLSVQLNAAKEDVVKIDREQIISYLELLQQGDIHDRDFQMELFKNFLVAVYVYDDNRMKLVFSCMGDQNSVEIPLETGEDPPDGGLSPDAKMFVLTPDSSTKKTLHSLCGVFLFCTFVSPA</sequence>
<proteinExistence type="predicted"/>
<dbReference type="InterPro" id="IPR050639">
    <property type="entry name" value="SSR_resolvase"/>
</dbReference>
<dbReference type="InterPro" id="IPR011109">
    <property type="entry name" value="DNA_bind_recombinase_dom"/>
</dbReference>
<evidence type="ECO:0000259" key="2">
    <source>
        <dbReference type="PROSITE" id="PS51736"/>
    </source>
</evidence>
<dbReference type="InterPro" id="IPR038109">
    <property type="entry name" value="DNA_bind_recomb_sf"/>
</dbReference>
<dbReference type="PROSITE" id="PS51737">
    <property type="entry name" value="RECOMBINASE_DNA_BIND"/>
    <property type="match status" value="1"/>
</dbReference>
<reference evidence="4" key="1">
    <citation type="journal article" date="2021" name="Proc. Natl. Acad. Sci. U.S.A.">
        <title>A Catalog of Tens of Thousands of Viruses from Human Metagenomes Reveals Hidden Associations with Chronic Diseases.</title>
        <authorList>
            <person name="Tisza M.J."/>
            <person name="Buck C.B."/>
        </authorList>
    </citation>
    <scope>NUCLEOTIDE SEQUENCE</scope>
    <source>
        <strain evidence="4">CtTVN2</strain>
    </source>
</reference>
<dbReference type="Gene3D" id="3.90.1750.20">
    <property type="entry name" value="Putative Large Serine Recombinase, Chain B, Domain 2"/>
    <property type="match status" value="1"/>
</dbReference>
<dbReference type="Pfam" id="PF00239">
    <property type="entry name" value="Resolvase"/>
    <property type="match status" value="1"/>
</dbReference>
<dbReference type="PANTHER" id="PTHR30461:SF23">
    <property type="entry name" value="DNA RECOMBINASE-RELATED"/>
    <property type="match status" value="1"/>
</dbReference>
<accession>A0A8S5S882</accession>
<keyword evidence="1" id="KW-0175">Coiled coil</keyword>
<dbReference type="InterPro" id="IPR025827">
    <property type="entry name" value="Zn_ribbon_recom_dom"/>
</dbReference>
<dbReference type="Gene3D" id="3.40.50.1390">
    <property type="entry name" value="Resolvase, N-terminal catalytic domain"/>
    <property type="match status" value="1"/>
</dbReference>
<name>A0A8S5S882_9CAUD</name>
<dbReference type="InterPro" id="IPR006119">
    <property type="entry name" value="Resolv_N"/>
</dbReference>
<dbReference type="PANTHER" id="PTHR30461">
    <property type="entry name" value="DNA-INVERTASE FROM LAMBDOID PROPHAGE"/>
    <property type="match status" value="1"/>
</dbReference>
<dbReference type="Pfam" id="PF13408">
    <property type="entry name" value="Zn_ribbon_recom"/>
    <property type="match status" value="1"/>
</dbReference>
<organism evidence="4">
    <name type="scientific">Caudovirales sp. ctTVN2</name>
    <dbReference type="NCBI Taxonomy" id="2827634"/>
    <lineage>
        <taxon>Viruses</taxon>
        <taxon>Duplodnaviria</taxon>
        <taxon>Heunggongvirae</taxon>
        <taxon>Uroviricota</taxon>
        <taxon>Caudoviricetes</taxon>
    </lineage>
</organism>